<dbReference type="Gene3D" id="3.40.630.30">
    <property type="match status" value="1"/>
</dbReference>
<dbReference type="Proteomes" id="UP000515158">
    <property type="component" value="Unplaced"/>
</dbReference>
<evidence type="ECO:0000256" key="3">
    <source>
        <dbReference type="ARBA" id="ARBA00023315"/>
    </source>
</evidence>
<dbReference type="InterPro" id="IPR000182">
    <property type="entry name" value="GNAT_dom"/>
</dbReference>
<dbReference type="InterPro" id="IPR016181">
    <property type="entry name" value="Acyl_CoA_acyltransferase"/>
</dbReference>
<dbReference type="InterPro" id="IPR039135">
    <property type="entry name" value="NAT9-like"/>
</dbReference>
<evidence type="ECO:0000259" key="4">
    <source>
        <dbReference type="Pfam" id="PF13302"/>
    </source>
</evidence>
<dbReference type="OrthoDB" id="5043642at2759"/>
<sequence length="203" mass="23794">MRLNENTCIVGKSVILVPYKEHHVPKYHNWMKSEELQHQTGSEPLTLQEEYEMQKSWHLDNDKCTFIVLDKLMYENGRDEIDAMIGDTNFFFSDDNRHQAEAEIMIAEEGARGNKRGWEAMLLMLRYGIEELDVKIYEVKIKLDNAVSIKMFTKIGFVEVSRSDVFSECTMQKTVAHEWVEWVNTETKSCIRSAYSELLKNIE</sequence>
<gene>
    <name evidence="6" type="primary">LOC117644001</name>
</gene>
<dbReference type="RefSeq" id="XP_034239082.1">
    <property type="nucleotide sequence ID" value="XM_034383191.1"/>
</dbReference>
<dbReference type="KEGG" id="tpal:117644001"/>
<feature type="domain" description="N-acetyltransferase" evidence="4">
    <location>
        <begin position="14"/>
        <end position="158"/>
    </location>
</feature>
<proteinExistence type="inferred from homology"/>
<keyword evidence="5" id="KW-1185">Reference proteome</keyword>
<dbReference type="GO" id="GO:0008080">
    <property type="term" value="F:N-acetyltransferase activity"/>
    <property type="evidence" value="ECO:0007669"/>
    <property type="project" value="InterPro"/>
</dbReference>
<name>A0A6P8YXW7_THRPL</name>
<dbReference type="GeneID" id="117644001"/>
<dbReference type="FunFam" id="3.40.630.30:FF:000132">
    <property type="entry name" value="N-acetyltransferase 9-like protein"/>
    <property type="match status" value="1"/>
</dbReference>
<evidence type="ECO:0000256" key="1">
    <source>
        <dbReference type="ARBA" id="ARBA00009342"/>
    </source>
</evidence>
<keyword evidence="3" id="KW-0012">Acyltransferase</keyword>
<dbReference type="AlphaFoldDB" id="A0A6P8YXW7"/>
<dbReference type="FunCoup" id="A0A6P8YXW7">
    <property type="interactions" value="1061"/>
</dbReference>
<accession>A0A6P8YXW7</accession>
<reference evidence="6" key="1">
    <citation type="submission" date="2025-08" db="UniProtKB">
        <authorList>
            <consortium name="RefSeq"/>
        </authorList>
    </citation>
    <scope>IDENTIFICATION</scope>
    <source>
        <tissue evidence="6">Total insect</tissue>
    </source>
</reference>
<dbReference type="SUPFAM" id="SSF55729">
    <property type="entry name" value="Acyl-CoA N-acyltransferases (Nat)"/>
    <property type="match status" value="1"/>
</dbReference>
<evidence type="ECO:0000313" key="5">
    <source>
        <dbReference type="Proteomes" id="UP000515158"/>
    </source>
</evidence>
<organism evidence="6">
    <name type="scientific">Thrips palmi</name>
    <name type="common">Melon thrips</name>
    <dbReference type="NCBI Taxonomy" id="161013"/>
    <lineage>
        <taxon>Eukaryota</taxon>
        <taxon>Metazoa</taxon>
        <taxon>Ecdysozoa</taxon>
        <taxon>Arthropoda</taxon>
        <taxon>Hexapoda</taxon>
        <taxon>Insecta</taxon>
        <taxon>Pterygota</taxon>
        <taxon>Neoptera</taxon>
        <taxon>Paraneoptera</taxon>
        <taxon>Thysanoptera</taxon>
        <taxon>Terebrantia</taxon>
        <taxon>Thripoidea</taxon>
        <taxon>Thripidae</taxon>
        <taxon>Thrips</taxon>
    </lineage>
</organism>
<dbReference type="InParanoid" id="A0A6P8YXW7"/>
<evidence type="ECO:0000313" key="6">
    <source>
        <dbReference type="RefSeq" id="XP_034239082.1"/>
    </source>
</evidence>
<evidence type="ECO:0000256" key="2">
    <source>
        <dbReference type="ARBA" id="ARBA00022679"/>
    </source>
</evidence>
<comment type="similarity">
    <text evidence="1">Belongs to the acetyltransferase family. GNAT subfamily.</text>
</comment>
<dbReference type="PANTHER" id="PTHR13256">
    <property type="entry name" value="N-ACETYLTRANSFERASE 9"/>
    <property type="match status" value="1"/>
</dbReference>
<protein>
    <submittedName>
        <fullName evidence="6">N-acetyltransferase 9-like protein isoform X1</fullName>
    </submittedName>
</protein>
<dbReference type="PANTHER" id="PTHR13256:SF16">
    <property type="entry name" value="ALPHA_BETA-TUBULIN-N-ACETYLTRANSFERASE 9"/>
    <property type="match status" value="1"/>
</dbReference>
<keyword evidence="2" id="KW-0808">Transferase</keyword>
<dbReference type="Pfam" id="PF13302">
    <property type="entry name" value="Acetyltransf_3"/>
    <property type="match status" value="1"/>
</dbReference>